<organism evidence="13 14">
    <name type="scientific">Ectocarpus siliculosus</name>
    <name type="common">Brown alga</name>
    <name type="synonym">Conferva siliculosa</name>
    <dbReference type="NCBI Taxonomy" id="2880"/>
    <lineage>
        <taxon>Eukaryota</taxon>
        <taxon>Sar</taxon>
        <taxon>Stramenopiles</taxon>
        <taxon>Ochrophyta</taxon>
        <taxon>PX clade</taxon>
        <taxon>Phaeophyceae</taxon>
        <taxon>Ectocarpales</taxon>
        <taxon>Ectocarpaceae</taxon>
        <taxon>Ectocarpus</taxon>
    </lineage>
</organism>
<evidence type="ECO:0000256" key="7">
    <source>
        <dbReference type="ARBA" id="ARBA00023004"/>
    </source>
</evidence>
<keyword evidence="5 12" id="KW-1133">Transmembrane helix</keyword>
<dbReference type="GO" id="GO:0016653">
    <property type="term" value="F:oxidoreductase activity, acting on NAD(P)H, heme protein as acceptor"/>
    <property type="evidence" value="ECO:0007669"/>
    <property type="project" value="TreeGrafter"/>
</dbReference>
<gene>
    <name evidence="13" type="primary">COX15</name>
    <name evidence="13" type="ORF">Esi_0048_0087</name>
</gene>
<dbReference type="GO" id="GO:0046872">
    <property type="term" value="F:metal ion binding"/>
    <property type="evidence" value="ECO:0007669"/>
    <property type="project" value="UniProtKB-KW"/>
</dbReference>
<keyword evidence="8" id="KW-0350">Heme biosynthesis</keyword>
<dbReference type="AlphaFoldDB" id="D7G2P2"/>
<accession>D7G2P2</accession>
<keyword evidence="14" id="KW-1185">Reference proteome</keyword>
<dbReference type="GO" id="GO:0006784">
    <property type="term" value="P:heme A biosynthetic process"/>
    <property type="evidence" value="ECO:0007669"/>
    <property type="project" value="InterPro"/>
</dbReference>
<feature type="transmembrane region" description="Helical" evidence="12">
    <location>
        <begin position="195"/>
        <end position="215"/>
    </location>
</feature>
<dbReference type="OMA" id="AFVCYSW"/>
<keyword evidence="3 12" id="KW-0812">Transmembrane</keyword>
<evidence type="ECO:0000313" key="14">
    <source>
        <dbReference type="Proteomes" id="UP000002630"/>
    </source>
</evidence>
<dbReference type="PANTHER" id="PTHR23289">
    <property type="entry name" value="CYTOCHROME C OXIDASE ASSEMBLY PROTEIN COX15"/>
    <property type="match status" value="1"/>
</dbReference>
<feature type="transmembrane region" description="Helical" evidence="12">
    <location>
        <begin position="70"/>
        <end position="88"/>
    </location>
</feature>
<comment type="cofactor">
    <cofactor evidence="1">
        <name>heme b</name>
        <dbReference type="ChEBI" id="CHEBI:60344"/>
    </cofactor>
</comment>
<keyword evidence="7" id="KW-0408">Iron</keyword>
<dbReference type="InterPro" id="IPR023754">
    <property type="entry name" value="HemeA_Synthase_type2"/>
</dbReference>
<comment type="catalytic activity">
    <reaction evidence="11">
        <text>Fe(II)-heme o + 2 A + H2O = Fe(II)-heme a + 2 AH2</text>
        <dbReference type="Rhea" id="RHEA:63388"/>
        <dbReference type="ChEBI" id="CHEBI:13193"/>
        <dbReference type="ChEBI" id="CHEBI:15377"/>
        <dbReference type="ChEBI" id="CHEBI:17499"/>
        <dbReference type="ChEBI" id="CHEBI:60530"/>
        <dbReference type="ChEBI" id="CHEBI:61715"/>
        <dbReference type="EC" id="1.17.99.9"/>
    </reaction>
    <physiologicalReaction direction="left-to-right" evidence="11">
        <dbReference type="Rhea" id="RHEA:63389"/>
    </physiologicalReaction>
</comment>
<evidence type="ECO:0000313" key="13">
    <source>
        <dbReference type="EMBL" id="CBJ26867.1"/>
    </source>
</evidence>
<dbReference type="FunCoup" id="D7G2P2">
    <property type="interactions" value="390"/>
</dbReference>
<evidence type="ECO:0000256" key="9">
    <source>
        <dbReference type="ARBA" id="ARBA00023136"/>
    </source>
</evidence>
<evidence type="ECO:0000256" key="3">
    <source>
        <dbReference type="ARBA" id="ARBA00022692"/>
    </source>
</evidence>
<keyword evidence="6" id="KW-0560">Oxidoreductase</keyword>
<keyword evidence="4" id="KW-0479">Metal-binding</keyword>
<dbReference type="EMBL" id="FN649748">
    <property type="protein sequence ID" value="CBJ26867.1"/>
    <property type="molecule type" value="Genomic_DNA"/>
</dbReference>
<protein>
    <submittedName>
        <fullName evidence="13">COX15 homolog, cytochrome c oxidase assembly protein</fullName>
    </submittedName>
</protein>
<evidence type="ECO:0000256" key="6">
    <source>
        <dbReference type="ARBA" id="ARBA00023002"/>
    </source>
</evidence>
<name>D7G2P2_ECTSI</name>
<evidence type="ECO:0000256" key="8">
    <source>
        <dbReference type="ARBA" id="ARBA00023133"/>
    </source>
</evidence>
<feature type="transmembrane region" description="Helical" evidence="12">
    <location>
        <begin position="100"/>
        <end position="118"/>
    </location>
</feature>
<dbReference type="InterPro" id="IPR003780">
    <property type="entry name" value="COX15/CtaA_fam"/>
</dbReference>
<dbReference type="GO" id="GO:0120547">
    <property type="term" value="F:heme A synthase activity"/>
    <property type="evidence" value="ECO:0007669"/>
    <property type="project" value="UniProtKB-EC"/>
</dbReference>
<proteinExistence type="predicted"/>
<dbReference type="Pfam" id="PF02628">
    <property type="entry name" value="COX15-CtaA"/>
    <property type="match status" value="1"/>
</dbReference>
<evidence type="ECO:0000256" key="11">
    <source>
        <dbReference type="ARBA" id="ARBA00048044"/>
    </source>
</evidence>
<evidence type="ECO:0000256" key="4">
    <source>
        <dbReference type="ARBA" id="ARBA00022723"/>
    </source>
</evidence>
<comment type="pathway">
    <text evidence="10">Porphyrin-containing compound metabolism; heme A biosynthesis; heme A from heme O: step 1/1.</text>
</comment>
<evidence type="ECO:0000256" key="1">
    <source>
        <dbReference type="ARBA" id="ARBA00001970"/>
    </source>
</evidence>
<evidence type="ECO:0000256" key="12">
    <source>
        <dbReference type="SAM" id="Phobius"/>
    </source>
</evidence>
<dbReference type="STRING" id="2880.D7G2P2"/>
<keyword evidence="9 12" id="KW-0472">Membrane</keyword>
<sequence>MVTVGGITRMTKSGLSMTDWKVQGSLPPSSEAEWEAEFDRYKAFPEWQQRRSMTLDEFKHIFFWEYAHRMLGRALGVIYGVPLLYFGLRGRIPAHIRGRVAGLFALGGAQGLVGWWMVKSGLEDRSADLAVGKEIRVSPYRLAAHLATAFATFSLLVHTGFQALDGPRTASPSAADAARRLLDAGVMRQGSNLRVMAMGVCGAAFVTAVSGAFVAGNDAGRCYNCFPKMTEEDWLPEEILAFRPMWRNFFENSATVQADHRALALSTTGAALGMFWYARRGAGGGTGALWAALPAAPRAATTATAGLVTAQASLGITTLLQCAPLPLAASHQAGALTVLASSMWAAHSLRFARVPPSAVAPSSSISPKMPPPVGS</sequence>
<dbReference type="EMBL" id="FN648685">
    <property type="protein sequence ID" value="CBJ26867.1"/>
    <property type="molecule type" value="Genomic_DNA"/>
</dbReference>
<evidence type="ECO:0000256" key="5">
    <source>
        <dbReference type="ARBA" id="ARBA00022989"/>
    </source>
</evidence>
<evidence type="ECO:0000256" key="10">
    <source>
        <dbReference type="ARBA" id="ARBA00044501"/>
    </source>
</evidence>
<dbReference type="eggNOG" id="KOG2725">
    <property type="taxonomic scope" value="Eukaryota"/>
</dbReference>
<feature type="transmembrane region" description="Helical" evidence="12">
    <location>
        <begin position="138"/>
        <end position="158"/>
    </location>
</feature>
<evidence type="ECO:0000256" key="2">
    <source>
        <dbReference type="ARBA" id="ARBA00004141"/>
    </source>
</evidence>
<dbReference type="Proteomes" id="UP000002630">
    <property type="component" value="Linkage Group LG23"/>
</dbReference>
<dbReference type="PANTHER" id="PTHR23289:SF2">
    <property type="entry name" value="CYTOCHROME C OXIDASE ASSEMBLY PROTEIN COX15 HOMOLOG"/>
    <property type="match status" value="1"/>
</dbReference>
<dbReference type="GO" id="GO:0005743">
    <property type="term" value="C:mitochondrial inner membrane"/>
    <property type="evidence" value="ECO:0007669"/>
    <property type="project" value="TreeGrafter"/>
</dbReference>
<reference evidence="13 14" key="1">
    <citation type="journal article" date="2010" name="Nature">
        <title>The Ectocarpus genome and the independent evolution of multicellularity in brown algae.</title>
        <authorList>
            <person name="Cock J.M."/>
            <person name="Sterck L."/>
            <person name="Rouze P."/>
            <person name="Scornet D."/>
            <person name="Allen A.E."/>
            <person name="Amoutzias G."/>
            <person name="Anthouard V."/>
            <person name="Artiguenave F."/>
            <person name="Aury J.M."/>
            <person name="Badger J.H."/>
            <person name="Beszteri B."/>
            <person name="Billiau K."/>
            <person name="Bonnet E."/>
            <person name="Bothwell J.H."/>
            <person name="Bowler C."/>
            <person name="Boyen C."/>
            <person name="Brownlee C."/>
            <person name="Carrano C.J."/>
            <person name="Charrier B."/>
            <person name="Cho G.Y."/>
            <person name="Coelho S.M."/>
            <person name="Collen J."/>
            <person name="Corre E."/>
            <person name="Da Silva C."/>
            <person name="Delage L."/>
            <person name="Delaroque N."/>
            <person name="Dittami S.M."/>
            <person name="Doulbeau S."/>
            <person name="Elias M."/>
            <person name="Farnham G."/>
            <person name="Gachon C.M."/>
            <person name="Gschloessl B."/>
            <person name="Heesch S."/>
            <person name="Jabbari K."/>
            <person name="Jubin C."/>
            <person name="Kawai H."/>
            <person name="Kimura K."/>
            <person name="Kloareg B."/>
            <person name="Kupper F.C."/>
            <person name="Lang D."/>
            <person name="Le Bail A."/>
            <person name="Leblanc C."/>
            <person name="Lerouge P."/>
            <person name="Lohr M."/>
            <person name="Lopez P.J."/>
            <person name="Martens C."/>
            <person name="Maumus F."/>
            <person name="Michel G."/>
            <person name="Miranda-Saavedra D."/>
            <person name="Morales J."/>
            <person name="Moreau H."/>
            <person name="Motomura T."/>
            <person name="Nagasato C."/>
            <person name="Napoli C.A."/>
            <person name="Nelson D.R."/>
            <person name="Nyvall-Collen P."/>
            <person name="Peters A.F."/>
            <person name="Pommier C."/>
            <person name="Potin P."/>
            <person name="Poulain J."/>
            <person name="Quesneville H."/>
            <person name="Read B."/>
            <person name="Rensing S.A."/>
            <person name="Ritter A."/>
            <person name="Rousvoal S."/>
            <person name="Samanta M."/>
            <person name="Samson G."/>
            <person name="Schroeder D.C."/>
            <person name="Segurens B."/>
            <person name="Strittmatter M."/>
            <person name="Tonon T."/>
            <person name="Tregear J.W."/>
            <person name="Valentin K."/>
            <person name="von Dassow P."/>
            <person name="Yamagishi T."/>
            <person name="Van de Peer Y."/>
            <person name="Wincker P."/>
        </authorList>
    </citation>
    <scope>NUCLEOTIDE SEQUENCE [LARGE SCALE GENOMIC DNA]</scope>
    <source>
        <strain evidence="14">Ec32 / CCAP1310/4</strain>
    </source>
</reference>
<dbReference type="OrthoDB" id="1726137at2759"/>
<dbReference type="InParanoid" id="D7G2P2"/>
<comment type="subcellular location">
    <subcellularLocation>
        <location evidence="2">Membrane</location>
        <topology evidence="2">Multi-pass membrane protein</topology>
    </subcellularLocation>
</comment>